<sequence>MWDVGTGSCVAGFHLPFYDITYCRHPRNLFSVRTTKIANMLRIFVALMLVETLVYCLNADPSPAETDSENALDNLFVPLALDTTSDSADYRSKRSSAFGPGLLSQITDVMAGRTGRPRPRGAGMWSALRSQLPVLEEQPEMPVAADLTPLITDDKEYEEPANAVGLSPRMAKLCYMNPVSCFGRRLRAGVDKRHVRVRFQ</sequence>
<protein>
    <submittedName>
        <fullName evidence="1">Uncharacterized protein</fullName>
    </submittedName>
</protein>
<keyword evidence="2" id="KW-1185">Reference proteome</keyword>
<name>A0A1W0X0M8_HYPEX</name>
<gene>
    <name evidence="1" type="ORF">BV898_05112</name>
</gene>
<reference evidence="2" key="1">
    <citation type="submission" date="2017-01" db="EMBL/GenBank/DDBJ databases">
        <title>Comparative genomics of anhydrobiosis in the tardigrade Hypsibius dujardini.</title>
        <authorList>
            <person name="Yoshida Y."/>
            <person name="Koutsovoulos G."/>
            <person name="Laetsch D."/>
            <person name="Stevens L."/>
            <person name="Kumar S."/>
            <person name="Horikawa D."/>
            <person name="Ishino K."/>
            <person name="Komine S."/>
            <person name="Tomita M."/>
            <person name="Blaxter M."/>
            <person name="Arakawa K."/>
        </authorList>
    </citation>
    <scope>NUCLEOTIDE SEQUENCE [LARGE SCALE GENOMIC DNA]</scope>
    <source>
        <strain evidence="2">Z151</strain>
    </source>
</reference>
<comment type="caution">
    <text evidence="1">The sequence shown here is derived from an EMBL/GenBank/DDBJ whole genome shotgun (WGS) entry which is preliminary data.</text>
</comment>
<dbReference type="Proteomes" id="UP000192578">
    <property type="component" value="Unassembled WGS sequence"/>
</dbReference>
<dbReference type="EMBL" id="MTYJ01000026">
    <property type="protein sequence ID" value="OQV21039.1"/>
    <property type="molecule type" value="Genomic_DNA"/>
</dbReference>
<evidence type="ECO:0000313" key="1">
    <source>
        <dbReference type="EMBL" id="OQV21039.1"/>
    </source>
</evidence>
<organism evidence="1 2">
    <name type="scientific">Hypsibius exemplaris</name>
    <name type="common">Freshwater tardigrade</name>
    <dbReference type="NCBI Taxonomy" id="2072580"/>
    <lineage>
        <taxon>Eukaryota</taxon>
        <taxon>Metazoa</taxon>
        <taxon>Ecdysozoa</taxon>
        <taxon>Tardigrada</taxon>
        <taxon>Eutardigrada</taxon>
        <taxon>Parachela</taxon>
        <taxon>Hypsibioidea</taxon>
        <taxon>Hypsibiidae</taxon>
        <taxon>Hypsibius</taxon>
    </lineage>
</organism>
<evidence type="ECO:0000313" key="2">
    <source>
        <dbReference type="Proteomes" id="UP000192578"/>
    </source>
</evidence>
<proteinExistence type="predicted"/>
<accession>A0A1W0X0M8</accession>
<dbReference type="OrthoDB" id="10638687at2759"/>
<dbReference type="AlphaFoldDB" id="A0A1W0X0M8"/>